<reference evidence="3 4" key="1">
    <citation type="submission" date="2020-02" db="EMBL/GenBank/DDBJ databases">
        <authorList>
            <person name="Kim Y.B."/>
            <person name="Roh S.W."/>
        </authorList>
    </citation>
    <scope>NUCLEOTIDE SEQUENCE [LARGE SCALE GENOMIC DNA]</scope>
    <source>
        <strain evidence="3 4">DSM 103574</strain>
    </source>
</reference>
<name>A0A858BU69_9FIRM</name>
<evidence type="ECO:0000313" key="4">
    <source>
        <dbReference type="Proteomes" id="UP000466848"/>
    </source>
</evidence>
<evidence type="ECO:0000256" key="1">
    <source>
        <dbReference type="ARBA" id="ARBA00022729"/>
    </source>
</evidence>
<keyword evidence="4" id="KW-1185">Reference proteome</keyword>
<dbReference type="InterPro" id="IPR029050">
    <property type="entry name" value="Immunoprotect_excell_Ig-like"/>
</dbReference>
<evidence type="ECO:0000313" key="3">
    <source>
        <dbReference type="EMBL" id="QIB68618.1"/>
    </source>
</evidence>
<evidence type="ECO:0000256" key="2">
    <source>
        <dbReference type="SAM" id="SignalP"/>
    </source>
</evidence>
<dbReference type="Gene3D" id="2.60.40.1240">
    <property type="match status" value="1"/>
</dbReference>
<accession>A0A858BU69</accession>
<dbReference type="EMBL" id="CP048649">
    <property type="protein sequence ID" value="QIB68618.1"/>
    <property type="molecule type" value="Genomic_DNA"/>
</dbReference>
<dbReference type="RefSeq" id="WP_163065481.1">
    <property type="nucleotide sequence ID" value="NZ_CP048649.1"/>
</dbReference>
<keyword evidence="1 2" id="KW-0732">Signal</keyword>
<gene>
    <name evidence="3" type="ORF">Ami103574_04475</name>
</gene>
<proteinExistence type="predicted"/>
<dbReference type="PROSITE" id="PS51257">
    <property type="entry name" value="PROKAR_LIPOPROTEIN"/>
    <property type="match status" value="1"/>
</dbReference>
<sequence length="279" mass="31416">MKKILCLVSVLIMVFTLISCAQGEDAGSKQKKQADSRTLAEMVSVFQEKGIDGEVEEPLFQLVGAKAGAIFYMENSVVKIYEFESEKDYQKQKAEYTILEDMPVNGKFALETNSEKAEELFSSIDLELKILAELKNREIPTVSIGEVISDDRAEVTINKIEFSYDVLPDNTNSFYTHYPAESGKVYIHVDTDVKNIQKQELNCDEVMSVKIDYDNGYKYTAFSVPEDSSTGFGYSTSIAPLTSLGVHFMAECPQEVEESQKPVKVIFLLGNDEYEYVIR</sequence>
<feature type="chain" id="PRO_5038977387" evidence="2">
    <location>
        <begin position="22"/>
        <end position="279"/>
    </location>
</feature>
<dbReference type="Proteomes" id="UP000466848">
    <property type="component" value="Chromosome"/>
</dbReference>
<feature type="signal peptide" evidence="2">
    <location>
        <begin position="1"/>
        <end position="21"/>
    </location>
</feature>
<dbReference type="KEGG" id="abut:Ami103574_04475"/>
<protein>
    <submittedName>
        <fullName evidence="3">DUF4352 domain-containing protein</fullName>
    </submittedName>
</protein>
<dbReference type="AlphaFoldDB" id="A0A858BU69"/>
<organism evidence="3 4">
    <name type="scientific">Aminipila butyrica</name>
    <dbReference type="NCBI Taxonomy" id="433296"/>
    <lineage>
        <taxon>Bacteria</taxon>
        <taxon>Bacillati</taxon>
        <taxon>Bacillota</taxon>
        <taxon>Clostridia</taxon>
        <taxon>Peptostreptococcales</taxon>
        <taxon>Anaerovoracaceae</taxon>
        <taxon>Aminipila</taxon>
    </lineage>
</organism>